<organism evidence="1 2">
    <name type="scientific">Hypocrea jecorina (strain ATCC 56765 / BCRC 32924 / NRRL 11460 / Rut C-30)</name>
    <name type="common">Trichoderma reesei</name>
    <dbReference type="NCBI Taxonomy" id="1344414"/>
    <lineage>
        <taxon>Eukaryota</taxon>
        <taxon>Fungi</taxon>
        <taxon>Dikarya</taxon>
        <taxon>Ascomycota</taxon>
        <taxon>Pezizomycotina</taxon>
        <taxon>Sordariomycetes</taxon>
        <taxon>Hypocreomycetidae</taxon>
        <taxon>Hypocreales</taxon>
        <taxon>Hypocreaceae</taxon>
        <taxon>Trichoderma</taxon>
    </lineage>
</organism>
<sequence>MSYSTRKNSSATPSVVTPSSSDLVAFGLHDDPSDAVPWPDNTYNIIEESTGRVLDAYVHHLFGPRVRLLDPNLPRTPAANWLCVEANGCFGLFNQHGNVYLSAYTREKGMPSTFGPDQYIVPRRHPKGGYQLLSPAGNIMKHFAFVSSDGTFVRRQHAGTIWRFVKSETGDY</sequence>
<gene>
    <name evidence="1" type="ORF">M419DRAFT_87465</name>
</gene>
<dbReference type="Proteomes" id="UP000024376">
    <property type="component" value="Unassembled WGS sequence"/>
</dbReference>
<dbReference type="KEGG" id="trr:M419DRAFT_87465"/>
<reference evidence="2" key="1">
    <citation type="journal article" date="2013" name="Ind. Biotechnol.">
        <title>Comparative genomics analysis of Trichoderma reesei strains.</title>
        <authorList>
            <person name="Koike H."/>
            <person name="Aerts A."/>
            <person name="LaButti K."/>
            <person name="Grigoriev I.V."/>
            <person name="Baker S.E."/>
        </authorList>
    </citation>
    <scope>NUCLEOTIDE SEQUENCE [LARGE SCALE GENOMIC DNA]</scope>
    <source>
        <strain evidence="2">ATCC 56765 / BCRC 32924 / NRRL 11460 / Rut C-30</strain>
    </source>
</reference>
<dbReference type="EMBL" id="KI911159">
    <property type="protein sequence ID" value="ETR98985.1"/>
    <property type="molecule type" value="Genomic_DNA"/>
</dbReference>
<evidence type="ECO:0000313" key="1">
    <source>
        <dbReference type="EMBL" id="ETR98985.1"/>
    </source>
</evidence>
<evidence type="ECO:0000313" key="2">
    <source>
        <dbReference type="Proteomes" id="UP000024376"/>
    </source>
</evidence>
<accession>A0A024S3F0</accession>
<dbReference type="HOGENOM" id="CLU_076163_0_0_1"/>
<name>A0A024S3F0_HYPJR</name>
<proteinExistence type="predicted"/>
<dbReference type="AlphaFoldDB" id="A0A024S3F0"/>
<dbReference type="OrthoDB" id="5289641at2759"/>
<protein>
    <submittedName>
        <fullName evidence="1">Uncharacterized protein</fullName>
    </submittedName>
</protein>